<evidence type="ECO:0000256" key="4">
    <source>
        <dbReference type="ARBA" id="ARBA00022989"/>
    </source>
</evidence>
<protein>
    <submittedName>
        <fullName evidence="7">Prepilin-type N-terminal cleavage/methylation domain-containing protein</fullName>
    </submittedName>
</protein>
<name>A0A853EPP9_9MICO</name>
<evidence type="ECO:0000256" key="1">
    <source>
        <dbReference type="ARBA" id="ARBA00004167"/>
    </source>
</evidence>
<dbReference type="EMBL" id="JACBYE010000005">
    <property type="protein sequence ID" value="NYS92559.1"/>
    <property type="molecule type" value="Genomic_DNA"/>
</dbReference>
<dbReference type="InterPro" id="IPR012902">
    <property type="entry name" value="N_methyl_site"/>
</dbReference>
<dbReference type="GO" id="GO:0015627">
    <property type="term" value="C:type II protein secretion system complex"/>
    <property type="evidence" value="ECO:0007669"/>
    <property type="project" value="InterPro"/>
</dbReference>
<dbReference type="AlphaFoldDB" id="A0A853EPP9"/>
<keyword evidence="3 6" id="KW-0812">Transmembrane</keyword>
<dbReference type="PANTHER" id="PTHR30093">
    <property type="entry name" value="GENERAL SECRETION PATHWAY PROTEIN G"/>
    <property type="match status" value="1"/>
</dbReference>
<evidence type="ECO:0000256" key="6">
    <source>
        <dbReference type="SAM" id="Phobius"/>
    </source>
</evidence>
<dbReference type="Proteomes" id="UP000561011">
    <property type="component" value="Unassembled WGS sequence"/>
</dbReference>
<dbReference type="SUPFAM" id="SSF54523">
    <property type="entry name" value="Pili subunits"/>
    <property type="match status" value="1"/>
</dbReference>
<dbReference type="InterPro" id="IPR045584">
    <property type="entry name" value="Pilin-like"/>
</dbReference>
<sequence length="145" mass="15402">MKGLRTSQTSRALRVRPDSGFTLVELLVVIIVLGLLAAIAIPVFLSQREKAQDAAATADVALLGKELVTWFVDHEEAPALTQDSSRGYLFGTQKIAAGSEHVVLHASTTITSRNDWCVAVVNDLGGASADGLRYSAEEGFSEGLC</sequence>
<organism evidence="7 8">
    <name type="scientific">Sanguibacter inulinus</name>
    <dbReference type="NCBI Taxonomy" id="60922"/>
    <lineage>
        <taxon>Bacteria</taxon>
        <taxon>Bacillati</taxon>
        <taxon>Actinomycetota</taxon>
        <taxon>Actinomycetes</taxon>
        <taxon>Micrococcales</taxon>
        <taxon>Sanguibacteraceae</taxon>
        <taxon>Sanguibacter</taxon>
    </lineage>
</organism>
<dbReference type="GO" id="GO:0015628">
    <property type="term" value="P:protein secretion by the type II secretion system"/>
    <property type="evidence" value="ECO:0007669"/>
    <property type="project" value="InterPro"/>
</dbReference>
<evidence type="ECO:0000313" key="8">
    <source>
        <dbReference type="Proteomes" id="UP000561011"/>
    </source>
</evidence>
<accession>A0A853EPP9</accession>
<dbReference type="Pfam" id="PF07963">
    <property type="entry name" value="N_methyl"/>
    <property type="match status" value="1"/>
</dbReference>
<evidence type="ECO:0000256" key="3">
    <source>
        <dbReference type="ARBA" id="ARBA00022692"/>
    </source>
</evidence>
<feature type="transmembrane region" description="Helical" evidence="6">
    <location>
        <begin position="21"/>
        <end position="45"/>
    </location>
</feature>
<dbReference type="InterPro" id="IPR000983">
    <property type="entry name" value="Bac_GSPG_pilin"/>
</dbReference>
<keyword evidence="8" id="KW-1185">Reference proteome</keyword>
<dbReference type="PANTHER" id="PTHR30093:SF44">
    <property type="entry name" value="TYPE II SECRETION SYSTEM CORE PROTEIN G"/>
    <property type="match status" value="1"/>
</dbReference>
<keyword evidence="2" id="KW-0488">Methylation</keyword>
<dbReference type="PROSITE" id="PS00409">
    <property type="entry name" value="PROKAR_NTER_METHYL"/>
    <property type="match status" value="1"/>
</dbReference>
<evidence type="ECO:0000256" key="2">
    <source>
        <dbReference type="ARBA" id="ARBA00022481"/>
    </source>
</evidence>
<keyword evidence="5 6" id="KW-0472">Membrane</keyword>
<dbReference type="PRINTS" id="PR00813">
    <property type="entry name" value="BCTERIALGSPG"/>
</dbReference>
<reference evidence="7 8" key="1">
    <citation type="submission" date="2020-07" db="EMBL/GenBank/DDBJ databases">
        <title>MOT database genomes.</title>
        <authorList>
            <person name="Joseph S."/>
            <person name="Aduse-Opoku J."/>
            <person name="Hashim A."/>
            <person name="Wade W."/>
            <person name="Curtis M."/>
        </authorList>
    </citation>
    <scope>NUCLEOTIDE SEQUENCE [LARGE SCALE GENOMIC DNA]</scope>
    <source>
        <strain evidence="7 8">DSM 100099</strain>
    </source>
</reference>
<dbReference type="RefSeq" id="WP_056132601.1">
    <property type="nucleotide sequence ID" value="NZ_JACBYE010000005.1"/>
</dbReference>
<dbReference type="GO" id="GO:0016020">
    <property type="term" value="C:membrane"/>
    <property type="evidence" value="ECO:0007669"/>
    <property type="project" value="UniProtKB-SubCell"/>
</dbReference>
<keyword evidence="4 6" id="KW-1133">Transmembrane helix</keyword>
<evidence type="ECO:0000313" key="7">
    <source>
        <dbReference type="EMBL" id="NYS92559.1"/>
    </source>
</evidence>
<proteinExistence type="predicted"/>
<dbReference type="Gene3D" id="3.30.700.10">
    <property type="entry name" value="Glycoprotein, Type 4 Pilin"/>
    <property type="match status" value="1"/>
</dbReference>
<dbReference type="NCBIfam" id="TIGR02532">
    <property type="entry name" value="IV_pilin_GFxxxE"/>
    <property type="match status" value="1"/>
</dbReference>
<comment type="caution">
    <text evidence="7">The sequence shown here is derived from an EMBL/GenBank/DDBJ whole genome shotgun (WGS) entry which is preliminary data.</text>
</comment>
<comment type="subcellular location">
    <subcellularLocation>
        <location evidence="1">Membrane</location>
        <topology evidence="1">Single-pass membrane protein</topology>
    </subcellularLocation>
</comment>
<gene>
    <name evidence="7" type="ORF">HZZ10_03310</name>
</gene>
<evidence type="ECO:0000256" key="5">
    <source>
        <dbReference type="ARBA" id="ARBA00023136"/>
    </source>
</evidence>